<protein>
    <submittedName>
        <fullName evidence="2">REP element-mobilizing transposase RayT</fullName>
    </submittedName>
</protein>
<dbReference type="EMBL" id="DF977002">
    <property type="protein sequence ID" value="GAQ25668.1"/>
    <property type="molecule type" value="Genomic_DNA"/>
</dbReference>
<dbReference type="SMART" id="SM01321">
    <property type="entry name" value="Y1_Tnp"/>
    <property type="match status" value="1"/>
</dbReference>
<dbReference type="STRING" id="224999.GCA_001485475_01704"/>
<evidence type="ECO:0000313" key="2">
    <source>
        <dbReference type="EMBL" id="GAQ25668.1"/>
    </source>
</evidence>
<dbReference type="PANTHER" id="PTHR34322:SF2">
    <property type="entry name" value="TRANSPOSASE IS200-LIKE DOMAIN-CONTAINING PROTEIN"/>
    <property type="match status" value="1"/>
</dbReference>
<evidence type="ECO:0000259" key="1">
    <source>
        <dbReference type="SMART" id="SM01321"/>
    </source>
</evidence>
<dbReference type="GO" id="GO:0006313">
    <property type="term" value="P:DNA transposition"/>
    <property type="evidence" value="ECO:0007669"/>
    <property type="project" value="InterPro"/>
</dbReference>
<dbReference type="SUPFAM" id="SSF143422">
    <property type="entry name" value="Transposase IS200-like"/>
    <property type="match status" value="1"/>
</dbReference>
<dbReference type="Gene3D" id="3.30.70.1290">
    <property type="entry name" value="Transposase IS200-like"/>
    <property type="match status" value="1"/>
</dbReference>
<name>A0A0U9HIF5_9FIRM</name>
<sequence>MPRAARDKSSTGIYHVMLRGVNHQIIFEDDEDYQKFLRTLKHTKEKSGYIIYAYCLMSNHIHLLIKEAEEDLGIVFRRIGASYVYWYNRKYGRRGHLFQDRYKSEAVETDSYFLTVLRYIHQNPYNAGIVENIADYPWSSYHEYIEEPRLCDTEFGLSLFSSDRVKAIKLFEEFNLAENQDRCLDYDQGVRLNDMQATDFIKSICDVQSPSEIALFEKGKRNKVIKQCREKGLSIRQIERLTGISFGVIRGVDSR</sequence>
<dbReference type="PANTHER" id="PTHR34322">
    <property type="entry name" value="TRANSPOSASE, Y1_TNP DOMAIN-CONTAINING"/>
    <property type="match status" value="1"/>
</dbReference>
<evidence type="ECO:0000313" key="3">
    <source>
        <dbReference type="Proteomes" id="UP000062160"/>
    </source>
</evidence>
<dbReference type="GO" id="GO:0004803">
    <property type="term" value="F:transposase activity"/>
    <property type="evidence" value="ECO:0007669"/>
    <property type="project" value="InterPro"/>
</dbReference>
<keyword evidence="3" id="KW-1185">Reference proteome</keyword>
<reference evidence="2" key="1">
    <citation type="journal article" date="2016" name="Genome Announc.">
        <title>Draft Genome Sequence of the Syntrophic Lactate-Degrading Bacterium Tepidanaerobacter syntrophicus JLT.</title>
        <authorList>
            <person name="Matsuura N."/>
            <person name="Ohashi A."/>
            <person name="Tourlousse D.M."/>
            <person name="Sekiguchi Y."/>
        </authorList>
    </citation>
    <scope>NUCLEOTIDE SEQUENCE [LARGE SCALE GENOMIC DNA]</scope>
    <source>
        <strain evidence="2">JL</strain>
    </source>
</reference>
<dbReference type="OrthoDB" id="1724952at2"/>
<gene>
    <name evidence="2" type="ORF">TSYNT_8205</name>
</gene>
<dbReference type="InterPro" id="IPR002686">
    <property type="entry name" value="Transposase_17"/>
</dbReference>
<dbReference type="GO" id="GO:0003677">
    <property type="term" value="F:DNA binding"/>
    <property type="evidence" value="ECO:0007669"/>
    <property type="project" value="InterPro"/>
</dbReference>
<accession>A0A0U9HIF5</accession>
<dbReference type="AlphaFoldDB" id="A0A0U9HIF5"/>
<dbReference type="Pfam" id="PF01797">
    <property type="entry name" value="Y1_Tnp"/>
    <property type="match status" value="1"/>
</dbReference>
<organism evidence="2">
    <name type="scientific">Tepidanaerobacter syntrophicus</name>
    <dbReference type="NCBI Taxonomy" id="224999"/>
    <lineage>
        <taxon>Bacteria</taxon>
        <taxon>Bacillati</taxon>
        <taxon>Bacillota</taxon>
        <taxon>Clostridia</taxon>
        <taxon>Thermosediminibacterales</taxon>
        <taxon>Tepidanaerobacteraceae</taxon>
        <taxon>Tepidanaerobacter</taxon>
    </lineage>
</organism>
<dbReference type="InterPro" id="IPR036515">
    <property type="entry name" value="Transposase_17_sf"/>
</dbReference>
<dbReference type="RefSeq" id="WP_059033085.1">
    <property type="nucleotide sequence ID" value="NZ_DF977002.1"/>
</dbReference>
<feature type="domain" description="Transposase IS200-like" evidence="1">
    <location>
        <begin position="9"/>
        <end position="123"/>
    </location>
</feature>
<dbReference type="Proteomes" id="UP000062160">
    <property type="component" value="Unassembled WGS sequence"/>
</dbReference>
<proteinExistence type="predicted"/>